<evidence type="ECO:0000256" key="2">
    <source>
        <dbReference type="ARBA" id="ARBA00022679"/>
    </source>
</evidence>
<keyword evidence="1 4" id="KW-0489">Methyltransferase</keyword>
<reference evidence="4" key="1">
    <citation type="submission" date="2023-08" db="EMBL/GenBank/DDBJ databases">
        <title>Comparative genomics and taxonomic characterization of three novel marine species of genus Marivirga.</title>
        <authorList>
            <person name="Muhammad N."/>
            <person name="Kim S.-G."/>
        </authorList>
    </citation>
    <scope>NUCLEOTIDE SEQUENCE</scope>
    <source>
        <strain evidence="4">BKB1-2</strain>
    </source>
</reference>
<accession>A0AA51ZV76</accession>
<dbReference type="InterPro" id="IPR002935">
    <property type="entry name" value="SAM_O-MeTrfase"/>
</dbReference>
<dbReference type="PANTHER" id="PTHR10509">
    <property type="entry name" value="O-METHYLTRANSFERASE-RELATED"/>
    <property type="match status" value="1"/>
</dbReference>
<keyword evidence="2 4" id="KW-0808">Transferase</keyword>
<dbReference type="GO" id="GO:0008757">
    <property type="term" value="F:S-adenosylmethionine-dependent methyltransferase activity"/>
    <property type="evidence" value="ECO:0007669"/>
    <property type="project" value="TreeGrafter"/>
</dbReference>
<dbReference type="InterPro" id="IPR029063">
    <property type="entry name" value="SAM-dependent_MTases_sf"/>
</dbReference>
<dbReference type="CDD" id="cd02440">
    <property type="entry name" value="AdoMet_MTases"/>
    <property type="match status" value="1"/>
</dbReference>
<name>A0AA51ZV76_9BACT</name>
<dbReference type="InterPro" id="IPR050362">
    <property type="entry name" value="Cation-dep_OMT"/>
</dbReference>
<proteinExistence type="predicted"/>
<dbReference type="SUPFAM" id="SSF53335">
    <property type="entry name" value="S-adenosyl-L-methionine-dependent methyltransferases"/>
    <property type="match status" value="1"/>
</dbReference>
<dbReference type="EC" id="2.1.1.-" evidence="4"/>
<sequence length="214" mass="24980">MEFLDPDLERYVEAHTENENELLYRINRETHTEVLKPRMLSGHLQGRVLSMISHMIQPKNILEIGTYTGYSALCMAEGLQNDGKLITVDVNEELKDRLTEYFNESDFADKIELKIGKALDIVPKLDVEWDMVFIDADKSNYQNYYDNCIDKVKTGGYILVDNVLWSGKVLEKNRKKLDKDTEAMLNFNEFVHKDERVQNVLFPIRDGLMILRKK</sequence>
<dbReference type="KEGG" id="marp:QYS47_20425"/>
<dbReference type="AlphaFoldDB" id="A0AA51ZV76"/>
<dbReference type="Pfam" id="PF01596">
    <property type="entry name" value="Methyltransf_3"/>
    <property type="match status" value="1"/>
</dbReference>
<protein>
    <submittedName>
        <fullName evidence="4">O-methyltransferase</fullName>
        <ecNumber evidence="4">2.1.1.-</ecNumber>
    </submittedName>
</protein>
<dbReference type="PANTHER" id="PTHR10509:SF14">
    <property type="entry name" value="CAFFEOYL-COA O-METHYLTRANSFERASE 3-RELATED"/>
    <property type="match status" value="1"/>
</dbReference>
<dbReference type="PROSITE" id="PS51682">
    <property type="entry name" value="SAM_OMT_I"/>
    <property type="match status" value="1"/>
</dbReference>
<evidence type="ECO:0000313" key="4">
    <source>
        <dbReference type="EMBL" id="WNB17358.1"/>
    </source>
</evidence>
<gene>
    <name evidence="4" type="ORF">QYS47_20425</name>
</gene>
<dbReference type="EMBL" id="CP129968">
    <property type="protein sequence ID" value="WNB17358.1"/>
    <property type="molecule type" value="Genomic_DNA"/>
</dbReference>
<dbReference type="RefSeq" id="WP_322346832.1">
    <property type="nucleotide sequence ID" value="NZ_CP129968.2"/>
</dbReference>
<dbReference type="GO" id="GO:0008171">
    <property type="term" value="F:O-methyltransferase activity"/>
    <property type="evidence" value="ECO:0007669"/>
    <property type="project" value="InterPro"/>
</dbReference>
<organism evidence="4">
    <name type="scientific">Marivirga arenosa</name>
    <dbReference type="NCBI Taxonomy" id="3059076"/>
    <lineage>
        <taxon>Bacteria</taxon>
        <taxon>Pseudomonadati</taxon>
        <taxon>Bacteroidota</taxon>
        <taxon>Cytophagia</taxon>
        <taxon>Cytophagales</taxon>
        <taxon>Marivirgaceae</taxon>
        <taxon>Marivirga</taxon>
    </lineage>
</organism>
<keyword evidence="3" id="KW-0949">S-adenosyl-L-methionine</keyword>
<evidence type="ECO:0000256" key="1">
    <source>
        <dbReference type="ARBA" id="ARBA00022603"/>
    </source>
</evidence>
<evidence type="ECO:0000256" key="3">
    <source>
        <dbReference type="ARBA" id="ARBA00022691"/>
    </source>
</evidence>
<dbReference type="Proteomes" id="UP001232019">
    <property type="component" value="Chromosome"/>
</dbReference>
<dbReference type="GO" id="GO:0032259">
    <property type="term" value="P:methylation"/>
    <property type="evidence" value="ECO:0007669"/>
    <property type="project" value="UniProtKB-KW"/>
</dbReference>
<dbReference type="Gene3D" id="3.40.50.150">
    <property type="entry name" value="Vaccinia Virus protein VP39"/>
    <property type="match status" value="1"/>
</dbReference>